<evidence type="ECO:0000256" key="7">
    <source>
        <dbReference type="ARBA" id="ARBA00023027"/>
    </source>
</evidence>
<evidence type="ECO:0000313" key="9">
    <source>
        <dbReference type="EMBL" id="JAA71270.1"/>
    </source>
</evidence>
<dbReference type="InterPro" id="IPR029035">
    <property type="entry name" value="DHS-like_NAD/FAD-binding_dom"/>
</dbReference>
<dbReference type="NCBIfam" id="TIGR00321">
    <property type="entry name" value="dhys"/>
    <property type="match status" value="1"/>
</dbReference>
<comment type="catalytic activity">
    <reaction evidence="1">
        <text>[eIF5A protein]-L-lysine + spermidine = [eIF5A protein]-deoxyhypusine + propane-1,3-diamine</text>
        <dbReference type="Rhea" id="RHEA:33299"/>
        <dbReference type="Rhea" id="RHEA-COMP:10143"/>
        <dbReference type="Rhea" id="RHEA-COMP:10144"/>
        <dbReference type="ChEBI" id="CHEBI:29969"/>
        <dbReference type="ChEBI" id="CHEBI:57484"/>
        <dbReference type="ChEBI" id="CHEBI:57834"/>
        <dbReference type="ChEBI" id="CHEBI:82657"/>
        <dbReference type="EC" id="2.5.1.46"/>
    </reaction>
</comment>
<proteinExistence type="evidence at transcript level"/>
<dbReference type="InterPro" id="IPR036982">
    <property type="entry name" value="Deoxyhypusine_synthase_sf"/>
</dbReference>
<dbReference type="PANTHER" id="PTHR11703:SF0">
    <property type="entry name" value="DEOXYHYPUSINE SYNTHASE"/>
    <property type="match status" value="1"/>
</dbReference>
<dbReference type="EC" id="2.5.1.46" evidence="5"/>
<evidence type="ECO:0000256" key="5">
    <source>
        <dbReference type="ARBA" id="ARBA00012683"/>
    </source>
</evidence>
<comment type="similarity">
    <text evidence="4">Belongs to the deoxyhypusine synthase family.</text>
</comment>
<evidence type="ECO:0000256" key="2">
    <source>
        <dbReference type="ARBA" id="ARBA00001911"/>
    </source>
</evidence>
<evidence type="ECO:0000256" key="1">
    <source>
        <dbReference type="ARBA" id="ARBA00000952"/>
    </source>
</evidence>
<dbReference type="AlphaFoldDB" id="A0A0K8RJK0"/>
<evidence type="ECO:0000256" key="6">
    <source>
        <dbReference type="ARBA" id="ARBA00022679"/>
    </source>
</evidence>
<evidence type="ECO:0000256" key="3">
    <source>
        <dbReference type="ARBA" id="ARBA00005041"/>
    </source>
</evidence>
<comment type="pathway">
    <text evidence="3">Protein modification; eIF5A hypusination.</text>
</comment>
<dbReference type="GO" id="GO:0034038">
    <property type="term" value="F:deoxyhypusine synthase activity"/>
    <property type="evidence" value="ECO:0007669"/>
    <property type="project" value="UniProtKB-EC"/>
</dbReference>
<keyword evidence="8" id="KW-0386">Hypusine biosynthesis</keyword>
<comment type="cofactor">
    <cofactor evidence="2">
        <name>NAD(+)</name>
        <dbReference type="ChEBI" id="CHEBI:57540"/>
    </cofactor>
</comment>
<dbReference type="SUPFAM" id="SSF52467">
    <property type="entry name" value="DHS-like NAD/FAD-binding domain"/>
    <property type="match status" value="1"/>
</dbReference>
<keyword evidence="7" id="KW-0520">NAD</keyword>
<protein>
    <recommendedName>
        <fullName evidence="5">deoxyhypusine synthase</fullName>
        <ecNumber evidence="5">2.5.1.46</ecNumber>
    </recommendedName>
</protein>
<dbReference type="GO" id="GO:0005737">
    <property type="term" value="C:cytoplasm"/>
    <property type="evidence" value="ECO:0007669"/>
    <property type="project" value="TreeGrafter"/>
</dbReference>
<evidence type="ECO:0000256" key="4">
    <source>
        <dbReference type="ARBA" id="ARBA00009892"/>
    </source>
</evidence>
<dbReference type="InterPro" id="IPR002773">
    <property type="entry name" value="Deoxyhypusine_synthase"/>
</dbReference>
<keyword evidence="6" id="KW-0808">Transferase</keyword>
<dbReference type="PANTHER" id="PTHR11703">
    <property type="entry name" value="DEOXYHYPUSINE SYNTHASE"/>
    <property type="match status" value="1"/>
</dbReference>
<accession>A0A0K8RJK0</accession>
<sequence length="365" mass="40877">MSAEGEPAIATESVLRRSGELPTEEKVEVEGYDFNQGIDYERILQSYRCCGFQATHFDRAVNEINRMLESRSVPLKEDQLDQHETDDFIRRKYGCTIFLGYTSNMASAGIRDIIRFLVEHSMVDCIVTTAGGVEEDLIKCLAPTYVGDFSLRGGPLRDLGINRIGNLLAPNDNYCLFENWIIPVLNKMLDEQRNRGTVWSPSKMIERFGLEIDDPRSIYYWAARNKIPVFCPALTDGSLGDMIYFHSFRNPGLVVDIAQDIRRLNTMAVKAVKSGMVIIGGGVVKHHICNSNMMRNGADFAVYLNTGSEFDGSDSGASPDEAVSWGKIRKDARPVKICAEATLVLPLLVAETFAKWHFTKRNAVK</sequence>
<reference evidence="9" key="1">
    <citation type="submission" date="2012-12" db="EMBL/GenBank/DDBJ databases">
        <title>Identification and characterization of a phenylalanine ammonia-lyase gene family in Isatis indigotica Fort.</title>
        <authorList>
            <person name="Liu Q."/>
            <person name="Chen J."/>
            <person name="Zhou X."/>
            <person name="Di P."/>
            <person name="Xiao Y."/>
            <person name="Xuan H."/>
            <person name="Zhang L."/>
            <person name="Chen W."/>
        </authorList>
    </citation>
    <scope>NUCLEOTIDE SEQUENCE</scope>
    <source>
        <tissue evidence="9">Salivary gland</tissue>
    </source>
</reference>
<name>A0A0K8RJK0_IXORI</name>
<dbReference type="FunFam" id="3.40.910.10:FF:000001">
    <property type="entry name" value="Probable deoxyhypusine synthase"/>
    <property type="match status" value="1"/>
</dbReference>
<dbReference type="Pfam" id="PF01916">
    <property type="entry name" value="DS"/>
    <property type="match status" value="1"/>
</dbReference>
<evidence type="ECO:0000256" key="8">
    <source>
        <dbReference type="ARBA" id="ARBA00023256"/>
    </source>
</evidence>
<organism evidence="9">
    <name type="scientific">Ixodes ricinus</name>
    <name type="common">Common tick</name>
    <name type="synonym">Acarus ricinus</name>
    <dbReference type="NCBI Taxonomy" id="34613"/>
    <lineage>
        <taxon>Eukaryota</taxon>
        <taxon>Metazoa</taxon>
        <taxon>Ecdysozoa</taxon>
        <taxon>Arthropoda</taxon>
        <taxon>Chelicerata</taxon>
        <taxon>Arachnida</taxon>
        <taxon>Acari</taxon>
        <taxon>Parasitiformes</taxon>
        <taxon>Ixodida</taxon>
        <taxon>Ixodoidea</taxon>
        <taxon>Ixodidae</taxon>
        <taxon>Ixodinae</taxon>
        <taxon>Ixodes</taxon>
    </lineage>
</organism>
<dbReference type="Gene3D" id="3.40.910.10">
    <property type="entry name" value="Deoxyhypusine synthase"/>
    <property type="match status" value="1"/>
</dbReference>
<dbReference type="EMBL" id="GADI01002538">
    <property type="protein sequence ID" value="JAA71270.1"/>
    <property type="molecule type" value="mRNA"/>
</dbReference>